<dbReference type="NCBIfam" id="TIGR01981">
    <property type="entry name" value="sufD"/>
    <property type="match status" value="1"/>
</dbReference>
<sequence>MTEALATTGFSREAVIALSRRKGEPEWMLQKRLEAWEIYEQTPAPLGRRGDLGTLQRLARFHFQELRPYLPADGDGALPASIEEGLRDALVGAAERSGLVLQRNSSVVRVELSEELKSRGVILTDLDTAVREHGDLVQRYFMTQAVPLATDKYTALHAAFWSGGIFLYIPSGVEIEEPILAQIWLDAPAAAAFAHTLIIADELSSARYVEEYASAFEGEQPSLLSAVVEVFTKNGARIEYTSLQDLGRNVWSVMHKNSIHEADSSVSWVMADLGSRLTFSNIGSNLIGNGSATELVGVFFSDQDQRFVIKSLSNHVGLSTNAETLVHGALADESRVEFDGMIRVQPGAQQTASFLSEHNLLLSKHCRAEAIPGLEIGANEVSASHGATTGQVDEEQLFYLMARGLPKDEAERIIVQGFFEPVLQRITLDSLRSRLRRNIVRRMRGGHESEADWIEAQERWEIEGVDEGAVSFDRPSSEEEEIRLLPE</sequence>
<evidence type="ECO:0000313" key="4">
    <source>
        <dbReference type="EMBL" id="GER84766.1"/>
    </source>
</evidence>
<keyword evidence="5" id="KW-1185">Reference proteome</keyword>
<comment type="similarity">
    <text evidence="1">Belongs to the iron-sulfur cluster assembly SufBD family.</text>
</comment>
<evidence type="ECO:0000313" key="5">
    <source>
        <dbReference type="Proteomes" id="UP000334820"/>
    </source>
</evidence>
<evidence type="ECO:0000259" key="2">
    <source>
        <dbReference type="Pfam" id="PF01458"/>
    </source>
</evidence>
<gene>
    <name evidence="4" type="ORF">KTAU_34020</name>
</gene>
<dbReference type="Proteomes" id="UP000334820">
    <property type="component" value="Unassembled WGS sequence"/>
</dbReference>
<dbReference type="PANTHER" id="PTHR30508:SF1">
    <property type="entry name" value="UPF0051 PROTEIN ABCI8, CHLOROPLASTIC-RELATED"/>
    <property type="match status" value="1"/>
</dbReference>
<feature type="domain" description="SUF system FeS cluster assembly SufBD N-terminal" evidence="3">
    <location>
        <begin position="101"/>
        <end position="179"/>
    </location>
</feature>
<dbReference type="SUPFAM" id="SSF101960">
    <property type="entry name" value="Stabilizer of iron transporter SufD"/>
    <property type="match status" value="1"/>
</dbReference>
<dbReference type="PANTHER" id="PTHR30508">
    <property type="entry name" value="FES CLUSTER ASSEMBLY PROTEIN SUF"/>
    <property type="match status" value="1"/>
</dbReference>
<evidence type="ECO:0000259" key="3">
    <source>
        <dbReference type="Pfam" id="PF19295"/>
    </source>
</evidence>
<dbReference type="Pfam" id="PF01458">
    <property type="entry name" value="SUFBD_core"/>
    <property type="match status" value="1"/>
</dbReference>
<dbReference type="Pfam" id="PF19295">
    <property type="entry name" value="SufBD_N"/>
    <property type="match status" value="1"/>
</dbReference>
<protein>
    <submittedName>
        <fullName evidence="4">Fe-S cluster assembly protein SufB</fullName>
    </submittedName>
</protein>
<dbReference type="RefSeq" id="WP_151729342.1">
    <property type="nucleotide sequence ID" value="NZ_BKZV01000005.1"/>
</dbReference>
<evidence type="ECO:0000256" key="1">
    <source>
        <dbReference type="ARBA" id="ARBA00043967"/>
    </source>
</evidence>
<name>A0A5J4KFX7_9CHLR</name>
<feature type="domain" description="SUF system FeS cluster assembly SufBD core" evidence="2">
    <location>
        <begin position="187"/>
        <end position="418"/>
    </location>
</feature>
<dbReference type="InterPro" id="IPR055346">
    <property type="entry name" value="Fe-S_cluster_assembly_SufBD"/>
</dbReference>
<reference evidence="4 5" key="1">
    <citation type="journal article" date="2019" name="Int. J. Syst. Evol. Microbiol.">
        <title>Thermogemmatispora aurantia sp. nov. and Thermogemmatispora argillosa sp. nov., within the class Ktedonobacteria, and emended description of the genus Thermogemmatispora.</title>
        <authorList>
            <person name="Zheng Y."/>
            <person name="Wang C.M."/>
            <person name="Sakai Y."/>
            <person name="Abe K."/>
            <person name="Yokota A."/>
            <person name="Yabe S."/>
        </authorList>
    </citation>
    <scope>NUCLEOTIDE SEQUENCE [LARGE SCALE GENOMIC DNA]</scope>
    <source>
        <strain evidence="4 5">A1-2</strain>
    </source>
</reference>
<dbReference type="GO" id="GO:0016226">
    <property type="term" value="P:iron-sulfur cluster assembly"/>
    <property type="evidence" value="ECO:0007669"/>
    <property type="project" value="InterPro"/>
</dbReference>
<dbReference type="InterPro" id="IPR000825">
    <property type="entry name" value="SUF_FeS_clus_asmbl_SufBD_core"/>
</dbReference>
<proteinExistence type="inferred from homology"/>
<accession>A0A5J4KFX7</accession>
<dbReference type="InterPro" id="IPR045595">
    <property type="entry name" value="SufBD_N"/>
</dbReference>
<dbReference type="InterPro" id="IPR037284">
    <property type="entry name" value="SUF_FeS_clus_asmbl_SufBD_sf"/>
</dbReference>
<dbReference type="InterPro" id="IPR011542">
    <property type="entry name" value="SUF_FeS_clus_asmbl_SufD"/>
</dbReference>
<organism evidence="4 5">
    <name type="scientific">Thermogemmatispora aurantia</name>
    <dbReference type="NCBI Taxonomy" id="2045279"/>
    <lineage>
        <taxon>Bacteria</taxon>
        <taxon>Bacillati</taxon>
        <taxon>Chloroflexota</taxon>
        <taxon>Ktedonobacteria</taxon>
        <taxon>Thermogemmatisporales</taxon>
        <taxon>Thermogemmatisporaceae</taxon>
        <taxon>Thermogemmatispora</taxon>
    </lineage>
</organism>
<comment type="caution">
    <text evidence="4">The sequence shown here is derived from an EMBL/GenBank/DDBJ whole genome shotgun (WGS) entry which is preliminary data.</text>
</comment>
<dbReference type="AlphaFoldDB" id="A0A5J4KFX7"/>
<dbReference type="EMBL" id="BKZV01000005">
    <property type="protein sequence ID" value="GER84766.1"/>
    <property type="molecule type" value="Genomic_DNA"/>
</dbReference>